<evidence type="ECO:0000313" key="4">
    <source>
        <dbReference type="Proteomes" id="UP000027586"/>
    </source>
</evidence>
<feature type="coiled-coil region" evidence="1">
    <location>
        <begin position="292"/>
        <end position="319"/>
    </location>
</feature>
<protein>
    <submittedName>
        <fullName evidence="3">Uncharacterized protein</fullName>
    </submittedName>
</protein>
<proteinExistence type="predicted"/>
<evidence type="ECO:0000256" key="2">
    <source>
        <dbReference type="SAM" id="MobiDB-lite"/>
    </source>
</evidence>
<accession>A0A068S2V3</accession>
<gene>
    <name evidence="3" type="ORF">LCOR_07618.1</name>
</gene>
<feature type="region of interest" description="Disordered" evidence="2">
    <location>
        <begin position="185"/>
        <end position="284"/>
    </location>
</feature>
<feature type="compositionally biased region" description="Basic and acidic residues" evidence="2">
    <location>
        <begin position="199"/>
        <end position="217"/>
    </location>
</feature>
<organism evidence="3 4">
    <name type="scientific">Lichtheimia corymbifera JMRC:FSU:9682</name>
    <dbReference type="NCBI Taxonomy" id="1263082"/>
    <lineage>
        <taxon>Eukaryota</taxon>
        <taxon>Fungi</taxon>
        <taxon>Fungi incertae sedis</taxon>
        <taxon>Mucoromycota</taxon>
        <taxon>Mucoromycotina</taxon>
        <taxon>Mucoromycetes</taxon>
        <taxon>Mucorales</taxon>
        <taxon>Lichtheimiaceae</taxon>
        <taxon>Lichtheimia</taxon>
    </lineage>
</organism>
<reference evidence="3" key="1">
    <citation type="submission" date="2013-08" db="EMBL/GenBank/DDBJ databases">
        <title>Gene expansion shapes genome architecture in the human pathogen Lichtheimia corymbifera: an evolutionary genomics analysis in the ancient terrestrial Mucorales (Mucoromycotina).</title>
        <authorList>
            <person name="Schwartze V.U."/>
            <person name="Winter S."/>
            <person name="Shelest E."/>
            <person name="Marcet-Houben M."/>
            <person name="Horn F."/>
            <person name="Wehner S."/>
            <person name="Hoffmann K."/>
            <person name="Riege K."/>
            <person name="Sammeth M."/>
            <person name="Nowrousian M."/>
            <person name="Valiante V."/>
            <person name="Linde J."/>
            <person name="Jacobsen I.D."/>
            <person name="Marz M."/>
            <person name="Brakhage A.A."/>
            <person name="Gabaldon T."/>
            <person name="Bocker S."/>
            <person name="Voigt K."/>
        </authorList>
    </citation>
    <scope>NUCLEOTIDE SEQUENCE [LARGE SCALE GENOMIC DNA]</scope>
    <source>
        <strain evidence="3">FSU 9682</strain>
    </source>
</reference>
<feature type="compositionally biased region" description="Polar residues" evidence="2">
    <location>
        <begin position="237"/>
        <end position="254"/>
    </location>
</feature>
<dbReference type="VEuPathDB" id="FungiDB:LCOR_07618.1"/>
<sequence>MFFMVKSKCDGHGRVRFRVVLDDGTMYAAPDGIYIGAKFKGTCYIDYDPDIYEHGLLVKNAQGVPLPSMENYHRITDVWLRTHTPPYFKVFQRTVEHAGGRVRQELTSDEEFSFDRLVPYFLHDHFSEQGQKHGTPLEKLAWQEMISKGNYKHFKDRVDRVHKTPHVDHNKRLWLIHKYDGGIPQEEEQQPQSSATRLHGREDPPPLELQKQKEKQKGKQKAKQKGKQKESQPPPQQAESSKMAQARPSSQGQHRLNHHLKDSRLSRRPASKPRRPDSASIHHHSIYRSNLESSLESNLESKLNRLNNLKVKLNHLDKLKQQAFDTVTTFTTRQRGEYTINDHNPFLYWWHVHREQYPVGAKLNLNYNDATTGFWQEFNVAVDRWGADHKSIQPYLRSLIAKKSQSLNAVFRKHGWNVTAAKKGKKGRFIAEPTRQLQPDTIISMEIPDYETHR</sequence>
<comment type="caution">
    <text evidence="3">The sequence shown here is derived from an EMBL/GenBank/DDBJ whole genome shotgun (WGS) entry which is preliminary data.</text>
</comment>
<name>A0A068S2V3_9FUNG</name>
<evidence type="ECO:0000256" key="1">
    <source>
        <dbReference type="SAM" id="Coils"/>
    </source>
</evidence>
<dbReference type="OrthoDB" id="2253170at2759"/>
<evidence type="ECO:0000313" key="3">
    <source>
        <dbReference type="EMBL" id="CDH56589.1"/>
    </source>
</evidence>
<dbReference type="EMBL" id="CBTN010000038">
    <property type="protein sequence ID" value="CDH56589.1"/>
    <property type="molecule type" value="Genomic_DNA"/>
</dbReference>
<keyword evidence="4" id="KW-1185">Reference proteome</keyword>
<dbReference type="AlphaFoldDB" id="A0A068S2V3"/>
<keyword evidence="1" id="KW-0175">Coiled coil</keyword>
<dbReference type="Proteomes" id="UP000027586">
    <property type="component" value="Unassembled WGS sequence"/>
</dbReference>